<dbReference type="InterPro" id="IPR014718">
    <property type="entry name" value="GH-type_carb-bd"/>
</dbReference>
<sequence length="996" mass="108990">MVGVFLLSGKTKKWVCMLTLTSLLLVSCESLTGGNAAAEDTFGRMRTKWKETMTGGNSYDPKDPDIARRIQMIDSEVSNDKKSGFWDTMQKDAASAECKCIWTDLKNNGASAEITEGYDRLKAMALAYSTKGGSLEKNEALKADIIRGLDWMGDNRYTVRKAYGNWWDWEIGAPLRLEDTMILMYNDLTAEQRTKWIAAIDHHSPNQAGLGYEYWGANRVWRAKVHAVRGILDGNTAKLVMGRDGLSDLTDGHNGEKNVFRYVTSVDGFYADGSFVQHGEFAYNGGYGNSFLQELAGLMYLLKGTEWEVKDPEAVNVWKWVYDSFEPFMYKDGQLMDMVRGREISRYYFQDDVAGHKLIMGIMRLSQVAPVEHAAAYKSMIKYWVMNDPTFYDVATLNMIVLAKATVGHESVKPRGELVQNKMFNQMARAVHHRPGFALGLSMFSKRIANYEANPENLRGWYTGSGMTYLYNNDDTQYADEFWATVNPYRLPGTTVTQKTIKSGDQQGFTNTKDWVGGVTNGTFGAAGMELVSPYDTTLTAKKSWFMFDDEVVALGSDIISADNNPVETIIDNRKLNESGSNTLTVNGAAKPSSLGWSESMTGVQWAHQAGNVEGSDVGYFFPEGAANVNGLRESRKGKWGTINVLQAPKGNPEHTRNYLSLWFDHGTNPAGASYQYVLLPNKSASQTASYAASPDIRVLANNSAVHAVHESGSGTTAALFWNDGVMSAGGITVNKRAAVMTQTQGKELTISISDPSRSEDGIIEVELDRQAVSIVGTDPRITVTQTNPTIKLTVNAKDSLGAVMQAKFTIPAGSISFQDTGRYAWASEQINELAAKGIVNGTGANTFSPGANVTRSDFIVLLVRALGLKAEPDMSFVDVSSAQYYAQAVGIAKRLGIAEGGADGRFNPKQEISRQDMMVLISRALKASGRTLEAGTAADLSPFTDRGQVASYAADSVATLIKNKVVEGDGTSLKPLATATRAETAVLIHRIYSSR</sequence>
<feature type="chain" id="PRO_5003377203" evidence="5">
    <location>
        <begin position="39"/>
        <end position="996"/>
    </location>
</feature>
<dbReference type="InterPro" id="IPR012970">
    <property type="entry name" value="Lyase_8_alpha_N"/>
</dbReference>
<feature type="active site" evidence="4">
    <location>
        <position position="342"/>
    </location>
</feature>
<dbReference type="InterPro" id="IPR008929">
    <property type="entry name" value="Chondroitin_lyas"/>
</dbReference>
<keyword evidence="3 7" id="KW-0456">Lyase</keyword>
<feature type="active site" evidence="4">
    <location>
        <position position="278"/>
    </location>
</feature>
<evidence type="ECO:0000313" key="8">
    <source>
        <dbReference type="Proteomes" id="UP000006620"/>
    </source>
</evidence>
<dbReference type="KEGG" id="pms:KNP414_05560"/>
<dbReference type="InterPro" id="IPR011013">
    <property type="entry name" value="Gal_mutarotase_sf_dom"/>
</dbReference>
<evidence type="ECO:0000256" key="3">
    <source>
        <dbReference type="ARBA" id="ARBA00023239"/>
    </source>
</evidence>
<dbReference type="GO" id="GO:0016837">
    <property type="term" value="F:carbon-oxygen lyase activity, acting on polysaccharides"/>
    <property type="evidence" value="ECO:0007669"/>
    <property type="project" value="UniProtKB-ARBA"/>
</dbReference>
<dbReference type="Proteomes" id="UP000006620">
    <property type="component" value="Chromosome"/>
</dbReference>
<feature type="domain" description="SLH" evidence="6">
    <location>
        <begin position="878"/>
        <end position="936"/>
    </location>
</feature>
<evidence type="ECO:0000259" key="6">
    <source>
        <dbReference type="PROSITE" id="PS51272"/>
    </source>
</evidence>
<dbReference type="InterPro" id="IPR011071">
    <property type="entry name" value="Lyase_8-like_C"/>
</dbReference>
<dbReference type="Pfam" id="PF02884">
    <property type="entry name" value="Lyase_8_C"/>
    <property type="match status" value="1"/>
</dbReference>
<dbReference type="GO" id="GO:0005576">
    <property type="term" value="C:extracellular region"/>
    <property type="evidence" value="ECO:0007669"/>
    <property type="project" value="InterPro"/>
</dbReference>
<feature type="signal peptide" evidence="5">
    <location>
        <begin position="1"/>
        <end position="38"/>
    </location>
</feature>
<dbReference type="GO" id="GO:0005975">
    <property type="term" value="P:carbohydrate metabolic process"/>
    <property type="evidence" value="ECO:0007669"/>
    <property type="project" value="InterPro"/>
</dbReference>
<dbReference type="InterPro" id="IPR003159">
    <property type="entry name" value="Lyase_8_central_dom"/>
</dbReference>
<dbReference type="PANTHER" id="PTHR38481">
    <property type="entry name" value="HYALURONATE LYASE"/>
    <property type="match status" value="1"/>
</dbReference>
<dbReference type="EMBL" id="CP002869">
    <property type="protein sequence ID" value="AEI44084.1"/>
    <property type="molecule type" value="Genomic_DNA"/>
</dbReference>
<proteinExistence type="inferred from homology"/>
<dbReference type="Pfam" id="PF08124">
    <property type="entry name" value="Lyase_8_N"/>
    <property type="match status" value="1"/>
</dbReference>
<organism evidence="7 8">
    <name type="scientific">Paenibacillus mucilaginosus (strain KNP414)</name>
    <dbReference type="NCBI Taxonomy" id="1036673"/>
    <lineage>
        <taxon>Bacteria</taxon>
        <taxon>Bacillati</taxon>
        <taxon>Bacillota</taxon>
        <taxon>Bacilli</taxon>
        <taxon>Bacillales</taxon>
        <taxon>Paenibacillaceae</taxon>
        <taxon>Paenibacillus</taxon>
    </lineage>
</organism>
<feature type="active site" evidence="4">
    <location>
        <position position="287"/>
    </location>
</feature>
<dbReference type="InterPro" id="IPR004103">
    <property type="entry name" value="Lyase_8_C"/>
</dbReference>
<evidence type="ECO:0000256" key="5">
    <source>
        <dbReference type="SAM" id="SignalP"/>
    </source>
</evidence>
<dbReference type="GO" id="GO:0030246">
    <property type="term" value="F:carbohydrate binding"/>
    <property type="evidence" value="ECO:0007669"/>
    <property type="project" value="InterPro"/>
</dbReference>
<evidence type="ECO:0000256" key="4">
    <source>
        <dbReference type="PIRSR" id="PIRSR638970-1"/>
    </source>
</evidence>
<dbReference type="InterPro" id="IPR001119">
    <property type="entry name" value="SLH_dom"/>
</dbReference>
<comment type="similarity">
    <text evidence="1">Belongs to the polysaccharide lyase 8 family.</text>
</comment>
<reference evidence="8" key="1">
    <citation type="submission" date="2011-06" db="EMBL/GenBank/DDBJ databases">
        <title>Complete genome sequence of Paenibacillus mucilaginosus KNP414.</title>
        <authorList>
            <person name="Wang J."/>
            <person name="Hu S."/>
            <person name="Hu X."/>
            <person name="Zhang B."/>
            <person name="Dong D."/>
            <person name="Zhang S."/>
            <person name="Zhao K."/>
            <person name="Wu D."/>
        </authorList>
    </citation>
    <scope>NUCLEOTIDE SEQUENCE [LARGE SCALE GENOMIC DNA]</scope>
    <source>
        <strain evidence="8">KNP414</strain>
    </source>
</reference>
<name>F8FK43_PAEMK</name>
<dbReference type="Gene3D" id="1.50.10.100">
    <property type="entry name" value="Chondroitin AC/alginate lyase"/>
    <property type="match status" value="1"/>
</dbReference>
<dbReference type="InterPro" id="IPR038970">
    <property type="entry name" value="Lyase_8"/>
</dbReference>
<dbReference type="AlphaFoldDB" id="F8FK43"/>
<evidence type="ECO:0000256" key="1">
    <source>
        <dbReference type="ARBA" id="ARBA00006699"/>
    </source>
</evidence>
<dbReference type="Pfam" id="PF00395">
    <property type="entry name" value="SLH"/>
    <property type="match status" value="3"/>
</dbReference>
<dbReference type="Gene3D" id="2.60.220.10">
    <property type="entry name" value="Polysaccharide lyase family 8-like, C-terminal"/>
    <property type="match status" value="1"/>
</dbReference>
<evidence type="ECO:0000256" key="2">
    <source>
        <dbReference type="ARBA" id="ARBA00022729"/>
    </source>
</evidence>
<dbReference type="PANTHER" id="PTHR38481:SF1">
    <property type="entry name" value="HYALURONATE LYASE"/>
    <property type="match status" value="1"/>
</dbReference>
<feature type="domain" description="SLH" evidence="6">
    <location>
        <begin position="814"/>
        <end position="877"/>
    </location>
</feature>
<reference evidence="7 8" key="2">
    <citation type="journal article" date="2013" name="Genome Announc.">
        <title>Genome Sequence of Growth-Improving Paenibacillus mucilaginosus Strain KNP414.</title>
        <authorList>
            <person name="Lu J.J."/>
            <person name="Wang J.F."/>
            <person name="Hu X.F."/>
        </authorList>
    </citation>
    <scope>NUCLEOTIDE SEQUENCE [LARGE SCALE GENOMIC DNA]</scope>
    <source>
        <strain evidence="7 8">KNP414</strain>
    </source>
</reference>
<dbReference type="Gene3D" id="2.70.98.10">
    <property type="match status" value="1"/>
</dbReference>
<accession>F8FK43</accession>
<protein>
    <submittedName>
        <fullName evidence="7">Putative xanthan lyase XalB</fullName>
    </submittedName>
</protein>
<dbReference type="PROSITE" id="PS51272">
    <property type="entry name" value="SLH"/>
    <property type="match status" value="3"/>
</dbReference>
<feature type="domain" description="SLH" evidence="6">
    <location>
        <begin position="941"/>
        <end position="996"/>
    </location>
</feature>
<keyword evidence="2 5" id="KW-0732">Signal</keyword>
<dbReference type="CDD" id="cd01083">
    <property type="entry name" value="GAG_Lyase"/>
    <property type="match status" value="1"/>
</dbReference>
<gene>
    <name evidence="7" type="ordered locus">KNP414_05560</name>
</gene>
<dbReference type="HOGENOM" id="CLU_004172_4_1_9"/>
<dbReference type="PATRIC" id="fig|1036673.3.peg.5158"/>
<dbReference type="SUPFAM" id="SSF49863">
    <property type="entry name" value="Hyaluronate lyase-like, C-terminal domain"/>
    <property type="match status" value="1"/>
</dbReference>
<dbReference type="Pfam" id="PF02278">
    <property type="entry name" value="Lyase_8"/>
    <property type="match status" value="1"/>
</dbReference>
<dbReference type="SUPFAM" id="SSF48230">
    <property type="entry name" value="Chondroitin AC/alginate lyase"/>
    <property type="match status" value="1"/>
</dbReference>
<evidence type="ECO:0000313" key="7">
    <source>
        <dbReference type="EMBL" id="AEI44084.1"/>
    </source>
</evidence>
<dbReference type="SUPFAM" id="SSF74650">
    <property type="entry name" value="Galactose mutarotase-like"/>
    <property type="match status" value="1"/>
</dbReference>